<feature type="domain" description="Lipoyl-binding" evidence="4">
    <location>
        <begin position="23"/>
        <end position="104"/>
    </location>
</feature>
<evidence type="ECO:0000313" key="6">
    <source>
        <dbReference type="Proteomes" id="UP001200430"/>
    </source>
</evidence>
<sequence>MAEIKAGLKYTKEHEWIKVEGEKGYVGISDYAQNAMGDIVFVELPEVGQDVSAGGDLCVVESVKGANDVYSPASGKIAEINEDLEDSPEKINEDPYGSWIALVELSDLSELDGLMDEEAYRSYCEGLE</sequence>
<dbReference type="InterPro" id="IPR017453">
    <property type="entry name" value="GCV_H_sub"/>
</dbReference>
<dbReference type="InterPro" id="IPR002930">
    <property type="entry name" value="GCV_H"/>
</dbReference>
<dbReference type="InterPro" id="IPR003016">
    <property type="entry name" value="2-oxoA_DH_lipoyl-BS"/>
</dbReference>
<dbReference type="PANTHER" id="PTHR11715">
    <property type="entry name" value="GLYCINE CLEAVAGE SYSTEM H PROTEIN"/>
    <property type="match status" value="1"/>
</dbReference>
<keyword evidence="6" id="KW-1185">Reference proteome</keyword>
<accession>A0ABS9EML6</accession>
<comment type="function">
    <text evidence="3">The glycine cleavage system catalyzes the degradation of glycine. The H protein shuttles the methylamine group of glycine from the P protein to the T protein.</text>
</comment>
<comment type="caution">
    <text evidence="5">The sequence shown here is derived from an EMBL/GenBank/DDBJ whole genome shotgun (WGS) entry which is preliminary data.</text>
</comment>
<dbReference type="CDD" id="cd06848">
    <property type="entry name" value="GCS_H"/>
    <property type="match status" value="1"/>
</dbReference>
<dbReference type="InterPro" id="IPR033753">
    <property type="entry name" value="GCV_H/Fam206"/>
</dbReference>
<dbReference type="Proteomes" id="UP001200430">
    <property type="component" value="Unassembled WGS sequence"/>
</dbReference>
<dbReference type="Pfam" id="PF01597">
    <property type="entry name" value="GCV_H"/>
    <property type="match status" value="1"/>
</dbReference>
<evidence type="ECO:0000313" key="5">
    <source>
        <dbReference type="EMBL" id="MCF4141776.1"/>
    </source>
</evidence>
<gene>
    <name evidence="3 5" type="primary">gcvH</name>
    <name evidence="5" type="ORF">L2W38_02945</name>
</gene>
<dbReference type="NCBIfam" id="TIGR00527">
    <property type="entry name" value="gcvH"/>
    <property type="match status" value="1"/>
</dbReference>
<dbReference type="NCBIfam" id="NF002270">
    <property type="entry name" value="PRK01202.1"/>
    <property type="match status" value="1"/>
</dbReference>
<evidence type="ECO:0000256" key="1">
    <source>
        <dbReference type="ARBA" id="ARBA00009249"/>
    </source>
</evidence>
<dbReference type="InterPro" id="IPR011053">
    <property type="entry name" value="Single_hybrid_motif"/>
</dbReference>
<protein>
    <recommendedName>
        <fullName evidence="3">Glycine cleavage system H protein</fullName>
    </recommendedName>
</protein>
<organism evidence="5 6">
    <name type="scientific">Dethiosulfovibrio marinus</name>
    <dbReference type="NCBI Taxonomy" id="133532"/>
    <lineage>
        <taxon>Bacteria</taxon>
        <taxon>Thermotogati</taxon>
        <taxon>Synergistota</taxon>
        <taxon>Synergistia</taxon>
        <taxon>Synergistales</taxon>
        <taxon>Dethiosulfovibrionaceae</taxon>
        <taxon>Dethiosulfovibrio</taxon>
    </lineage>
</organism>
<evidence type="ECO:0000259" key="4">
    <source>
        <dbReference type="PROSITE" id="PS50968"/>
    </source>
</evidence>
<name>A0ABS9EML6_9BACT</name>
<dbReference type="PROSITE" id="PS50968">
    <property type="entry name" value="BIOTINYL_LIPOYL"/>
    <property type="match status" value="1"/>
</dbReference>
<reference evidence="5 6" key="1">
    <citation type="submission" date="2022-01" db="EMBL/GenBank/DDBJ databases">
        <title>Dethiosulfovibrio faecalis sp. nov., a novel proteolytic, non-sulfur-reducing bacterium isolated from a marine aquaculture solid waste bioreactor.</title>
        <authorList>
            <person name="Grabowski S."/>
            <person name="Apolinario E."/>
            <person name="Schneider N."/>
            <person name="Marshall C.W."/>
            <person name="Sowers K.R."/>
        </authorList>
    </citation>
    <scope>NUCLEOTIDE SEQUENCE [LARGE SCALE GENOMIC DNA]</scope>
    <source>
        <strain evidence="5 6">DSM 12537</strain>
    </source>
</reference>
<dbReference type="RefSeq" id="WP_236098498.1">
    <property type="nucleotide sequence ID" value="NZ_JAKGUD010000002.1"/>
</dbReference>
<dbReference type="PANTHER" id="PTHR11715:SF3">
    <property type="entry name" value="GLYCINE CLEAVAGE SYSTEM H PROTEIN-RELATED"/>
    <property type="match status" value="1"/>
</dbReference>
<feature type="modified residue" description="N6-lipoyllysine" evidence="3">
    <location>
        <position position="64"/>
    </location>
</feature>
<dbReference type="InterPro" id="IPR000089">
    <property type="entry name" value="Biotin_lipoyl"/>
</dbReference>
<dbReference type="EMBL" id="JAKGUD010000002">
    <property type="protein sequence ID" value="MCF4141776.1"/>
    <property type="molecule type" value="Genomic_DNA"/>
</dbReference>
<dbReference type="PROSITE" id="PS00189">
    <property type="entry name" value="LIPOYL"/>
    <property type="match status" value="1"/>
</dbReference>
<evidence type="ECO:0000256" key="3">
    <source>
        <dbReference type="HAMAP-Rule" id="MF_00272"/>
    </source>
</evidence>
<dbReference type="Gene3D" id="2.40.50.100">
    <property type="match status" value="1"/>
</dbReference>
<comment type="subunit">
    <text evidence="3">The glycine cleavage system is composed of four proteins: P, T, L and H.</text>
</comment>
<comment type="cofactor">
    <cofactor evidence="3">
        <name>(R)-lipoate</name>
        <dbReference type="ChEBI" id="CHEBI:83088"/>
    </cofactor>
    <text evidence="3">Binds 1 lipoyl cofactor covalently.</text>
</comment>
<proteinExistence type="inferred from homology"/>
<evidence type="ECO:0000256" key="2">
    <source>
        <dbReference type="ARBA" id="ARBA00022823"/>
    </source>
</evidence>
<dbReference type="HAMAP" id="MF_00272">
    <property type="entry name" value="GcvH"/>
    <property type="match status" value="1"/>
</dbReference>
<dbReference type="SUPFAM" id="SSF51230">
    <property type="entry name" value="Single hybrid motif"/>
    <property type="match status" value="1"/>
</dbReference>
<keyword evidence="2 3" id="KW-0450">Lipoyl</keyword>
<comment type="similarity">
    <text evidence="1 3">Belongs to the GcvH family.</text>
</comment>